<organism evidence="1 2">
    <name type="scientific">Halioxenophilus aromaticivorans</name>
    <dbReference type="NCBI Taxonomy" id="1306992"/>
    <lineage>
        <taxon>Bacteria</taxon>
        <taxon>Pseudomonadati</taxon>
        <taxon>Pseudomonadota</taxon>
        <taxon>Gammaproteobacteria</taxon>
        <taxon>Alteromonadales</taxon>
        <taxon>Alteromonadaceae</taxon>
        <taxon>Halioxenophilus</taxon>
    </lineage>
</organism>
<dbReference type="AlphaFoldDB" id="A0AAV3U8H9"/>
<reference evidence="2" key="1">
    <citation type="journal article" date="2019" name="Int. J. Syst. Evol. Microbiol.">
        <title>The Global Catalogue of Microorganisms (GCM) 10K type strain sequencing project: providing services to taxonomists for standard genome sequencing and annotation.</title>
        <authorList>
            <consortium name="The Broad Institute Genomics Platform"/>
            <consortium name="The Broad Institute Genome Sequencing Center for Infectious Disease"/>
            <person name="Wu L."/>
            <person name="Ma J."/>
        </authorList>
    </citation>
    <scope>NUCLEOTIDE SEQUENCE [LARGE SCALE GENOMIC DNA]</scope>
    <source>
        <strain evidence="2">JCM 19134</strain>
    </source>
</reference>
<accession>A0AAV3U8H9</accession>
<gene>
    <name evidence="1" type="ORF">GCM10025791_44900</name>
</gene>
<evidence type="ECO:0000313" key="2">
    <source>
        <dbReference type="Proteomes" id="UP001409585"/>
    </source>
</evidence>
<name>A0AAV3U8H9_9ALTE</name>
<dbReference type="EMBL" id="BAABLX010000077">
    <property type="protein sequence ID" value="GAA4959031.1"/>
    <property type="molecule type" value="Genomic_DNA"/>
</dbReference>
<dbReference type="Proteomes" id="UP001409585">
    <property type="component" value="Unassembled WGS sequence"/>
</dbReference>
<comment type="caution">
    <text evidence="1">The sequence shown here is derived from an EMBL/GenBank/DDBJ whole genome shotgun (WGS) entry which is preliminary data.</text>
</comment>
<sequence>MSRASRCGPWTYYLADQVVEPMLTAMAEPIALWRFHRRAGRDKAGHQFSFMFYTDDGTAQQVFTRLEQHPLAIAKPAGLYKVLYQRRAVAGHQ</sequence>
<protein>
    <submittedName>
        <fullName evidence="1">Uncharacterized protein</fullName>
    </submittedName>
</protein>
<evidence type="ECO:0000313" key="1">
    <source>
        <dbReference type="EMBL" id="GAA4959031.1"/>
    </source>
</evidence>
<proteinExistence type="predicted"/>
<keyword evidence="2" id="KW-1185">Reference proteome</keyword>